<dbReference type="PROSITE" id="PS51257">
    <property type="entry name" value="PROKAR_LIPOPROTEIN"/>
    <property type="match status" value="1"/>
</dbReference>
<dbReference type="PROSITE" id="PS51072">
    <property type="entry name" value="MHD"/>
    <property type="match status" value="1"/>
</dbReference>
<reference evidence="3" key="1">
    <citation type="submission" date="2025-08" db="UniProtKB">
        <authorList>
            <consortium name="RefSeq"/>
        </authorList>
    </citation>
    <scope>IDENTIFICATION</scope>
</reference>
<dbReference type="InterPro" id="IPR036168">
    <property type="entry name" value="AP2_Mu_C_sf"/>
</dbReference>
<dbReference type="Gene3D" id="2.60.40.1170">
    <property type="entry name" value="Mu homology domain, subdomain B"/>
    <property type="match status" value="2"/>
</dbReference>
<name>A0ABM1JR24_GEKJA</name>
<keyword evidence="2" id="KW-1185">Reference proteome</keyword>
<dbReference type="InterPro" id="IPR028565">
    <property type="entry name" value="MHD"/>
</dbReference>
<proteinExistence type="predicted"/>
<evidence type="ECO:0000313" key="2">
    <source>
        <dbReference type="Proteomes" id="UP000694871"/>
    </source>
</evidence>
<dbReference type="PANTHER" id="PTHR10529">
    <property type="entry name" value="AP COMPLEX SUBUNIT MU"/>
    <property type="match status" value="1"/>
</dbReference>
<dbReference type="GeneID" id="107108041"/>
<feature type="domain" description="MHD" evidence="1">
    <location>
        <begin position="6"/>
        <end position="282"/>
    </location>
</feature>
<dbReference type="Proteomes" id="UP000694871">
    <property type="component" value="Unplaced"/>
</dbReference>
<evidence type="ECO:0000259" key="1">
    <source>
        <dbReference type="PROSITE" id="PS51072"/>
    </source>
</evidence>
<dbReference type="SUPFAM" id="SSF49447">
    <property type="entry name" value="Second domain of Mu2 adaptin subunit (ap50) of ap2 adaptor"/>
    <property type="match status" value="1"/>
</dbReference>
<accession>A0ABM1JR24</accession>
<organism evidence="2 3">
    <name type="scientific">Gekko japonicus</name>
    <name type="common">Schlegel's Japanese gecko</name>
    <dbReference type="NCBI Taxonomy" id="146911"/>
    <lineage>
        <taxon>Eukaryota</taxon>
        <taxon>Metazoa</taxon>
        <taxon>Chordata</taxon>
        <taxon>Craniata</taxon>
        <taxon>Vertebrata</taxon>
        <taxon>Euteleostomi</taxon>
        <taxon>Lepidosauria</taxon>
        <taxon>Squamata</taxon>
        <taxon>Bifurcata</taxon>
        <taxon>Gekkota</taxon>
        <taxon>Gekkonidae</taxon>
        <taxon>Gekkoninae</taxon>
        <taxon>Gekko</taxon>
    </lineage>
</organism>
<dbReference type="RefSeq" id="XP_015263911.1">
    <property type="nucleotide sequence ID" value="XM_015408425.1"/>
</dbReference>
<protein>
    <submittedName>
        <fullName evidence="3">AP-4 complex subunit mu-1-like</fullName>
    </submittedName>
</protein>
<evidence type="ECO:0000313" key="3">
    <source>
        <dbReference type="RefSeq" id="XP_015263911.1"/>
    </source>
</evidence>
<sequence>MGSARRQGSCVLLGGGVGVGCPGRRAGTPLTRSCVASFAEMRIGLTEEFCVGKTELRGYGTAVRVDECSFHGSVKLEEFERSRILRVNPSQGELTLMQYQLADDIPSALPFHLFPTVSHDDSGSHAVNVCLHLPVPKASLSRPGEAQWPLPLCPVETGSRTELHTQTPLLPLGFLLPPPPASPKELSNPEQTAALQSSTKSIEWVVPRVQGGSQLSALFKLEVPGLSRAVLRELGPVSLSFEVPAHTCSGLQIRFLRFTGTQPNLPYRWVRYVTHSESYVIRLNTG</sequence>
<gene>
    <name evidence="3" type="primary">LOC107108041</name>
</gene>
<dbReference type="InterPro" id="IPR050431">
    <property type="entry name" value="Adaptor_comp_med_subunit"/>
</dbReference>
<dbReference type="Pfam" id="PF00928">
    <property type="entry name" value="Adap_comp_sub"/>
    <property type="match status" value="1"/>
</dbReference>